<protein>
    <submittedName>
        <fullName evidence="4">Uncharacterized protein</fullName>
    </submittedName>
</protein>
<feature type="region of interest" description="Disordered" evidence="1">
    <location>
        <begin position="204"/>
        <end position="265"/>
    </location>
</feature>
<reference evidence="5" key="1">
    <citation type="submission" date="2017-02" db="EMBL/GenBank/DDBJ databases">
        <authorList>
            <person name="Tafer H."/>
            <person name="Lopandic K."/>
        </authorList>
    </citation>
    <scope>NUCLEOTIDE SEQUENCE [LARGE SCALE GENOMIC DNA]</scope>
    <source>
        <strain evidence="5">CBS 366.77</strain>
    </source>
</reference>
<feature type="compositionally biased region" description="Polar residues" evidence="1">
    <location>
        <begin position="330"/>
        <end position="341"/>
    </location>
</feature>
<feature type="region of interest" description="Disordered" evidence="1">
    <location>
        <begin position="22"/>
        <end position="138"/>
    </location>
</feature>
<evidence type="ECO:0000313" key="5">
    <source>
        <dbReference type="Proteomes" id="UP000266188"/>
    </source>
</evidence>
<dbReference type="GO" id="GO:0000324">
    <property type="term" value="C:fungal-type vacuole"/>
    <property type="evidence" value="ECO:0007669"/>
    <property type="project" value="TreeGrafter"/>
</dbReference>
<dbReference type="InterPro" id="IPR051009">
    <property type="entry name" value="PRM"/>
</dbReference>
<dbReference type="Proteomes" id="UP000266188">
    <property type="component" value="Unassembled WGS sequence"/>
</dbReference>
<feature type="signal peptide" evidence="3">
    <location>
        <begin position="1"/>
        <end position="22"/>
    </location>
</feature>
<accession>A0A3A3ABH5</accession>
<keyword evidence="2" id="KW-1133">Transmembrane helix</keyword>
<keyword evidence="3" id="KW-0732">Signal</keyword>
<dbReference type="PANTHER" id="PTHR36089">
    <property type="entry name" value="CHITIN SYNTHASE 3 COMPLEX PROTEIN CSI2-RELATED"/>
    <property type="match status" value="1"/>
</dbReference>
<evidence type="ECO:0000256" key="2">
    <source>
        <dbReference type="SAM" id="Phobius"/>
    </source>
</evidence>
<evidence type="ECO:0000313" key="4">
    <source>
        <dbReference type="EMBL" id="RJE27345.1"/>
    </source>
</evidence>
<feature type="compositionally biased region" description="Polar residues" evidence="1">
    <location>
        <begin position="242"/>
        <end position="252"/>
    </location>
</feature>
<keyword evidence="5" id="KW-1185">Reference proteome</keyword>
<sequence length="383" mass="39201">MAHRPLFLFLLFLILVTARVSADDPTTDDKNNAPTVANKATDGEPTQTNLPTVGPTTTNDATATDAKTTDPPLTTIDDSTTASTVSTDPTTASTTSDSTTSTMDTTTTDTTSMTTTSSTSTSSTDSTTSTTSTSSDSLIPIVTVPPTVDAPYMQKSSTPEGTVFIAVGAALGVIGLSVLAWRALVAWSVNRSVKRAAVMHSSETKGLLRSRKKKRRSYSRGGVASPMSLDKLGKSARHSHTTTKVPRSNSGLFFSPTAGAGGMRGSGNRGSNYLPAGYYAAGSAAAGGGAGAGAAAASTFTGLGPQSQGYTRTRSGPSPPSSPILPSSSVHDVSYNSRQSQSLAGASTSSLNLASSPSQVRAPSAYLEDLFESHAPSSDLSHR</sequence>
<dbReference type="EMBL" id="MVGC01000005">
    <property type="protein sequence ID" value="RJE27345.1"/>
    <property type="molecule type" value="Genomic_DNA"/>
</dbReference>
<gene>
    <name evidence="4" type="ORF">PHISCL_00355</name>
</gene>
<dbReference type="OrthoDB" id="4065319at2759"/>
<feature type="compositionally biased region" description="Low complexity" evidence="1">
    <location>
        <begin position="342"/>
        <end position="358"/>
    </location>
</feature>
<feature type="compositionally biased region" description="Low complexity" evidence="1">
    <location>
        <begin position="55"/>
        <end position="137"/>
    </location>
</feature>
<keyword evidence="2" id="KW-0812">Transmembrane</keyword>
<dbReference type="PANTHER" id="PTHR36089:SF1">
    <property type="entry name" value="CHITIN SYNTHASE 3 COMPLEX PROTEIN CSI2-RELATED"/>
    <property type="match status" value="1"/>
</dbReference>
<organism evidence="4 5">
    <name type="scientific">Aspergillus sclerotialis</name>
    <dbReference type="NCBI Taxonomy" id="2070753"/>
    <lineage>
        <taxon>Eukaryota</taxon>
        <taxon>Fungi</taxon>
        <taxon>Dikarya</taxon>
        <taxon>Ascomycota</taxon>
        <taxon>Pezizomycotina</taxon>
        <taxon>Eurotiomycetes</taxon>
        <taxon>Eurotiomycetidae</taxon>
        <taxon>Eurotiales</taxon>
        <taxon>Aspergillaceae</taxon>
        <taxon>Aspergillus</taxon>
        <taxon>Aspergillus subgen. Polypaecilum</taxon>
    </lineage>
</organism>
<feature type="compositionally biased region" description="Polar residues" evidence="1">
    <location>
        <begin position="305"/>
        <end position="314"/>
    </location>
</feature>
<feature type="chain" id="PRO_5017389425" evidence="3">
    <location>
        <begin position="23"/>
        <end position="383"/>
    </location>
</feature>
<evidence type="ECO:0000256" key="3">
    <source>
        <dbReference type="SAM" id="SignalP"/>
    </source>
</evidence>
<evidence type="ECO:0000256" key="1">
    <source>
        <dbReference type="SAM" id="MobiDB-lite"/>
    </source>
</evidence>
<name>A0A3A3ABH5_9EURO</name>
<feature type="compositionally biased region" description="Basic residues" evidence="1">
    <location>
        <begin position="208"/>
        <end position="218"/>
    </location>
</feature>
<dbReference type="AlphaFoldDB" id="A0A3A3ABH5"/>
<proteinExistence type="predicted"/>
<feature type="region of interest" description="Disordered" evidence="1">
    <location>
        <begin position="305"/>
        <end position="359"/>
    </location>
</feature>
<keyword evidence="2" id="KW-0472">Membrane</keyword>
<comment type="caution">
    <text evidence="4">The sequence shown here is derived from an EMBL/GenBank/DDBJ whole genome shotgun (WGS) entry which is preliminary data.</text>
</comment>
<feature type="transmembrane region" description="Helical" evidence="2">
    <location>
        <begin position="163"/>
        <end position="185"/>
    </location>
</feature>